<dbReference type="SUPFAM" id="SSF47384">
    <property type="entry name" value="Homodimeric domain of signal transducing histidine kinase"/>
    <property type="match status" value="1"/>
</dbReference>
<keyword evidence="3 4" id="KW-0597">Phosphoprotein</keyword>
<keyword evidence="9" id="KW-0808">Transferase</keyword>
<dbReference type="CDD" id="cd00082">
    <property type="entry name" value="HisKA"/>
    <property type="match status" value="1"/>
</dbReference>
<feature type="domain" description="Response regulatory" evidence="8">
    <location>
        <begin position="403"/>
        <end position="519"/>
    </location>
</feature>
<organism evidence="9 10">
    <name type="scientific">Nitrospira defluvii</name>
    <dbReference type="NCBI Taxonomy" id="330214"/>
    <lineage>
        <taxon>Bacteria</taxon>
        <taxon>Pseudomonadati</taxon>
        <taxon>Nitrospirota</taxon>
        <taxon>Nitrospiria</taxon>
        <taxon>Nitrospirales</taxon>
        <taxon>Nitrospiraceae</taxon>
        <taxon>Nitrospira</taxon>
    </lineage>
</organism>
<dbReference type="EMBL" id="CAJNBJ010000001">
    <property type="protein sequence ID" value="CAE6708481.1"/>
    <property type="molecule type" value="Genomic_DNA"/>
</dbReference>
<reference evidence="9 10" key="1">
    <citation type="submission" date="2021-02" db="EMBL/GenBank/DDBJ databases">
        <authorList>
            <person name="Han P."/>
        </authorList>
    </citation>
    <scope>NUCLEOTIDE SEQUENCE [LARGE SCALE GENOMIC DNA]</scope>
    <source>
        <strain evidence="9">Candidatus Nitrospira sp. ZN2</strain>
    </source>
</reference>
<comment type="caution">
    <text evidence="9">The sequence shown here is derived from an EMBL/GenBank/DDBJ whole genome shotgun (WGS) entry which is preliminary data.</text>
</comment>
<evidence type="ECO:0000313" key="10">
    <source>
        <dbReference type="Proteomes" id="UP000675880"/>
    </source>
</evidence>
<keyword evidence="5" id="KW-0175">Coiled coil</keyword>
<dbReference type="InterPro" id="IPR003594">
    <property type="entry name" value="HATPase_dom"/>
</dbReference>
<feature type="modified residue" description="4-aspartylphosphate" evidence="4">
    <location>
        <position position="57"/>
    </location>
</feature>
<dbReference type="SMART" id="SM00448">
    <property type="entry name" value="REC"/>
    <property type="match status" value="2"/>
</dbReference>
<dbReference type="GO" id="GO:0016301">
    <property type="term" value="F:kinase activity"/>
    <property type="evidence" value="ECO:0007669"/>
    <property type="project" value="UniProtKB-KW"/>
</dbReference>
<evidence type="ECO:0000256" key="4">
    <source>
        <dbReference type="PROSITE-ProRule" id="PRU00169"/>
    </source>
</evidence>
<feature type="coiled-coil region" evidence="5">
    <location>
        <begin position="114"/>
        <end position="150"/>
    </location>
</feature>
<dbReference type="RefSeq" id="WP_213040883.1">
    <property type="nucleotide sequence ID" value="NZ_CAJNBJ010000001.1"/>
</dbReference>
<evidence type="ECO:0000256" key="1">
    <source>
        <dbReference type="ARBA" id="ARBA00000085"/>
    </source>
</evidence>
<evidence type="ECO:0000256" key="6">
    <source>
        <dbReference type="SAM" id="MobiDB-lite"/>
    </source>
</evidence>
<dbReference type="InterPro" id="IPR036890">
    <property type="entry name" value="HATPase_C_sf"/>
</dbReference>
<evidence type="ECO:0000259" key="8">
    <source>
        <dbReference type="PROSITE" id="PS50110"/>
    </source>
</evidence>
<dbReference type="SMART" id="SM00387">
    <property type="entry name" value="HATPase_c"/>
    <property type="match status" value="1"/>
</dbReference>
<evidence type="ECO:0000256" key="5">
    <source>
        <dbReference type="SAM" id="Coils"/>
    </source>
</evidence>
<dbReference type="PRINTS" id="PR00344">
    <property type="entry name" value="BCTRLSENSOR"/>
</dbReference>
<dbReference type="SUPFAM" id="SSF52172">
    <property type="entry name" value="CheY-like"/>
    <property type="match status" value="2"/>
</dbReference>
<dbReference type="SMART" id="SM00388">
    <property type="entry name" value="HisKA"/>
    <property type="match status" value="1"/>
</dbReference>
<keyword evidence="10" id="KW-1185">Reference proteome</keyword>
<dbReference type="InterPro" id="IPR036097">
    <property type="entry name" value="HisK_dim/P_sf"/>
</dbReference>
<dbReference type="InterPro" id="IPR001789">
    <property type="entry name" value="Sig_transdc_resp-reg_receiver"/>
</dbReference>
<evidence type="ECO:0000259" key="7">
    <source>
        <dbReference type="PROSITE" id="PS50109"/>
    </source>
</evidence>
<feature type="region of interest" description="Disordered" evidence="6">
    <location>
        <begin position="522"/>
        <end position="546"/>
    </location>
</feature>
<proteinExistence type="predicted"/>
<dbReference type="InterPro" id="IPR004358">
    <property type="entry name" value="Sig_transdc_His_kin-like_C"/>
</dbReference>
<feature type="domain" description="Histidine kinase" evidence="7">
    <location>
        <begin position="159"/>
        <end position="382"/>
    </location>
</feature>
<dbReference type="EC" id="2.7.13.3" evidence="2"/>
<accession>A0ABM8QPN2</accession>
<dbReference type="SUPFAM" id="SSF55874">
    <property type="entry name" value="ATPase domain of HSP90 chaperone/DNA topoisomerase II/histidine kinase"/>
    <property type="match status" value="1"/>
</dbReference>
<dbReference type="PANTHER" id="PTHR43065:SF42">
    <property type="entry name" value="TWO-COMPONENT SENSOR PPRA"/>
    <property type="match status" value="1"/>
</dbReference>
<dbReference type="Gene3D" id="3.30.565.10">
    <property type="entry name" value="Histidine kinase-like ATPase, C-terminal domain"/>
    <property type="match status" value="1"/>
</dbReference>
<evidence type="ECO:0000256" key="3">
    <source>
        <dbReference type="ARBA" id="ARBA00022553"/>
    </source>
</evidence>
<dbReference type="InterPro" id="IPR005467">
    <property type="entry name" value="His_kinase_dom"/>
</dbReference>
<keyword evidence="9" id="KW-0418">Kinase</keyword>
<evidence type="ECO:0000313" key="9">
    <source>
        <dbReference type="EMBL" id="CAE6708481.1"/>
    </source>
</evidence>
<dbReference type="Pfam" id="PF02518">
    <property type="entry name" value="HATPase_c"/>
    <property type="match status" value="1"/>
</dbReference>
<feature type="domain" description="Response regulatory" evidence="8">
    <location>
        <begin position="6"/>
        <end position="122"/>
    </location>
</feature>
<evidence type="ECO:0000256" key="2">
    <source>
        <dbReference type="ARBA" id="ARBA00012438"/>
    </source>
</evidence>
<dbReference type="InterPro" id="IPR003661">
    <property type="entry name" value="HisK_dim/P_dom"/>
</dbReference>
<dbReference type="Pfam" id="PF00072">
    <property type="entry name" value="Response_reg"/>
    <property type="match status" value="2"/>
</dbReference>
<dbReference type="PROSITE" id="PS50109">
    <property type="entry name" value="HIS_KIN"/>
    <property type="match status" value="1"/>
</dbReference>
<feature type="modified residue" description="4-aspartylphosphate" evidence="4">
    <location>
        <position position="454"/>
    </location>
</feature>
<sequence>MTQPLRLIHLEGNQADAELIDSTLRNAGIPCQVKRVHTREDFLAALRQGGFSLILADTTLPSFDGAEALDLARALHPDVPFLFVSGMQGEEFAVDMMQRGATDYISKQRLGRLVPSIRRTLRELDERLERKRAEDALRMSEKQLRQAQKMEAVGRLAGGLAHDFNNLLTVIMGHSQVLLGELSVGSPIRAKIEEMQKAGERAANLIRQLMAFSRKQPVEPKVLPLNSVIGNVEGMLRRLIGEDIQLVVRPDPHNGHVKADPGQLEQVLMNLVVNARDAMPNGGLLAIETSQVELARTPMHHLHPLPLGHYVKLTVTDTGCGMDADVLSHLFEPFFTTKEAHKGTGLGLSTVFGIVTTCGGGIDVWSQVGHGTTFDLYFPRATPQTQTTSAESPQAQPRQGSETILLVEDDSGVRDLVRHELLKTGYQVIEAKNGVEACLTATQQSYHVDLLLTDVVMPGMNGRELAEHLSVIKPNLRVLFMSGYLDDICVNSDMDPHRTTFLQKPFTPDLLLRTVRALLDSSSPGTGPAHLQTPLPSHAPRTARAS</sequence>
<dbReference type="Pfam" id="PF00512">
    <property type="entry name" value="HisKA"/>
    <property type="match status" value="1"/>
</dbReference>
<name>A0ABM8QPN2_9BACT</name>
<dbReference type="Gene3D" id="1.10.287.130">
    <property type="match status" value="1"/>
</dbReference>
<dbReference type="InterPro" id="IPR011006">
    <property type="entry name" value="CheY-like_superfamily"/>
</dbReference>
<dbReference type="PANTHER" id="PTHR43065">
    <property type="entry name" value="SENSOR HISTIDINE KINASE"/>
    <property type="match status" value="1"/>
</dbReference>
<protein>
    <recommendedName>
        <fullName evidence="2">histidine kinase</fullName>
        <ecNumber evidence="2">2.7.13.3</ecNumber>
    </recommendedName>
</protein>
<dbReference type="Proteomes" id="UP000675880">
    <property type="component" value="Unassembled WGS sequence"/>
</dbReference>
<dbReference type="Gene3D" id="3.40.50.2300">
    <property type="match status" value="2"/>
</dbReference>
<gene>
    <name evidence="9" type="ORF">NSPZN2_11096</name>
</gene>
<dbReference type="PROSITE" id="PS50110">
    <property type="entry name" value="RESPONSE_REGULATORY"/>
    <property type="match status" value="2"/>
</dbReference>
<comment type="catalytic activity">
    <reaction evidence="1">
        <text>ATP + protein L-histidine = ADP + protein N-phospho-L-histidine.</text>
        <dbReference type="EC" id="2.7.13.3"/>
    </reaction>
</comment>
<dbReference type="CDD" id="cd00156">
    <property type="entry name" value="REC"/>
    <property type="match status" value="1"/>
</dbReference>